<sequence>MFTEQDIQQIKNHGLTVEKVNAQIERIKSGMSYSNLVDAATIGNGVLRKNDEQQQSSIDFFESKRSELSMVKFVPASGAATRMFKFLFQFLNEFKPNEESFESYQEQEKNKDISTFIKGLENFPYYEIVKKKMEQTNPNVDSLPLGEQYILFVQTMLHANRLNYSFFPKGLLPFHKYENHVSTAFQEHLLEATMYVTSGNVTSLHFTISDAHKTMFQDELNLIKDKLEKENNTQFDVSFSCQSKSTDTIAITSKDELYRTEDNELLFRPSGHGALIENLNALDFDLIFIKNIDNIVVLEQNIEISNYKKMLAGILLQIQKQAFKYLNNLDDNEISEDEVNNIELFVINRINVEIEDAYQNFTLKEKRAYLHNKLNRPIRVCGMVKNEGEPGGGPFWVKDENGVISLQIVEFAQIDIENQSQRNIVDNATHFNPTDLVCAVKDYKGNKFDLTKYIDTNAAFITIKSQNGTDIKALERPGLWNGSMAHWNSIFVEIPLLTFNPVKIVNDLLKPAHQV</sequence>
<evidence type="ECO:0000313" key="2">
    <source>
        <dbReference type="EMBL" id="MEN3323363.1"/>
    </source>
</evidence>
<reference evidence="2 3" key="1">
    <citation type="submission" date="2024-01" db="EMBL/GenBank/DDBJ databases">
        <title>Mariniflexile litorale sp. nov., isolated from the shallow sediments of the Sea of Japan.</title>
        <authorList>
            <person name="Romanenko L."/>
            <person name="Bystritskaya E."/>
            <person name="Isaeva M."/>
        </authorList>
    </citation>
    <scope>NUCLEOTIDE SEQUENCE [LARGE SCALE GENOMIC DNA]</scope>
    <source>
        <strain evidence="2 3">KCTC 32427</strain>
    </source>
</reference>
<keyword evidence="3" id="KW-1185">Reference proteome</keyword>
<evidence type="ECO:0000259" key="1">
    <source>
        <dbReference type="Pfam" id="PF14134"/>
    </source>
</evidence>
<dbReference type="RefSeq" id="WP_346240934.1">
    <property type="nucleotide sequence ID" value="NZ_JAZHYP010000002.1"/>
</dbReference>
<comment type="caution">
    <text evidence="2">The sequence shown here is derived from an EMBL/GenBank/DDBJ whole genome shotgun (WGS) entry which is preliminary data.</text>
</comment>
<dbReference type="SUPFAM" id="SSF53448">
    <property type="entry name" value="Nucleotide-diphospho-sugar transferases"/>
    <property type="match status" value="1"/>
</dbReference>
<dbReference type="InterPro" id="IPR029044">
    <property type="entry name" value="Nucleotide-diphossugar_trans"/>
</dbReference>
<accession>A0ABV0A8E2</accession>
<protein>
    <submittedName>
        <fullName evidence="2">DUF4301 family protein</fullName>
    </submittedName>
</protein>
<proteinExistence type="predicted"/>
<evidence type="ECO:0000313" key="3">
    <source>
        <dbReference type="Proteomes" id="UP001416393"/>
    </source>
</evidence>
<dbReference type="Pfam" id="PF14134">
    <property type="entry name" value="DUF4301"/>
    <property type="match status" value="1"/>
</dbReference>
<organism evidence="2 3">
    <name type="scientific">Mariniflexile soesokkakense</name>
    <dbReference type="NCBI Taxonomy" id="1343160"/>
    <lineage>
        <taxon>Bacteria</taxon>
        <taxon>Pseudomonadati</taxon>
        <taxon>Bacteroidota</taxon>
        <taxon>Flavobacteriia</taxon>
        <taxon>Flavobacteriales</taxon>
        <taxon>Flavobacteriaceae</taxon>
        <taxon>Mariniflexile</taxon>
    </lineage>
</organism>
<feature type="domain" description="DUF4301" evidence="1">
    <location>
        <begin position="3"/>
        <end position="514"/>
    </location>
</feature>
<gene>
    <name evidence="2" type="ORF">VP395_06465</name>
</gene>
<name>A0ABV0A8E2_9FLAO</name>
<dbReference type="EMBL" id="JAZHYP010000002">
    <property type="protein sequence ID" value="MEN3323363.1"/>
    <property type="molecule type" value="Genomic_DNA"/>
</dbReference>
<dbReference type="InterPro" id="IPR025393">
    <property type="entry name" value="DUF4301"/>
</dbReference>
<dbReference type="Proteomes" id="UP001416393">
    <property type="component" value="Unassembled WGS sequence"/>
</dbReference>